<dbReference type="Proteomes" id="UP000502699">
    <property type="component" value="Chromosome"/>
</dbReference>
<keyword evidence="4 7" id="KW-0732">Signal</keyword>
<feature type="signal peptide" evidence="7">
    <location>
        <begin position="1"/>
        <end position="21"/>
    </location>
</feature>
<proteinExistence type="inferred from homology"/>
<dbReference type="EMBL" id="CP048029">
    <property type="protein sequence ID" value="QIK38240.1"/>
    <property type="molecule type" value="Genomic_DNA"/>
</dbReference>
<dbReference type="RefSeq" id="WP_166271002.1">
    <property type="nucleotide sequence ID" value="NZ_CP048029.1"/>
</dbReference>
<name>A0A6G7VEA3_9GAMM</name>
<dbReference type="GO" id="GO:0046872">
    <property type="term" value="F:metal ion binding"/>
    <property type="evidence" value="ECO:0007669"/>
    <property type="project" value="InterPro"/>
</dbReference>
<feature type="region of interest" description="Disordered" evidence="6">
    <location>
        <begin position="117"/>
        <end position="147"/>
    </location>
</feature>
<dbReference type="GO" id="GO:0006829">
    <property type="term" value="P:zinc ion transport"/>
    <property type="evidence" value="ECO:0007669"/>
    <property type="project" value="UniProtKB-KW"/>
</dbReference>
<keyword evidence="5" id="KW-0862">Zinc</keyword>
<evidence type="ECO:0000256" key="2">
    <source>
        <dbReference type="ARBA" id="ARBA00015915"/>
    </source>
</evidence>
<dbReference type="InterPro" id="IPR006127">
    <property type="entry name" value="ZnuA-like"/>
</dbReference>
<evidence type="ECO:0000256" key="1">
    <source>
        <dbReference type="ARBA" id="ARBA00011028"/>
    </source>
</evidence>
<organism evidence="8 9">
    <name type="scientific">Caldichromatium japonicum</name>
    <dbReference type="NCBI Taxonomy" id="2699430"/>
    <lineage>
        <taxon>Bacteria</taxon>
        <taxon>Pseudomonadati</taxon>
        <taxon>Pseudomonadota</taxon>
        <taxon>Gammaproteobacteria</taxon>
        <taxon>Chromatiales</taxon>
        <taxon>Chromatiaceae</taxon>
        <taxon>Caldichromatium</taxon>
    </lineage>
</organism>
<evidence type="ECO:0000313" key="8">
    <source>
        <dbReference type="EMBL" id="QIK38240.1"/>
    </source>
</evidence>
<feature type="chain" id="PRO_5026273704" description="High-affinity zinc uptake system protein ZnuA" evidence="7">
    <location>
        <begin position="22"/>
        <end position="305"/>
    </location>
</feature>
<evidence type="ECO:0000313" key="9">
    <source>
        <dbReference type="Proteomes" id="UP000502699"/>
    </source>
</evidence>
<dbReference type="Pfam" id="PF01297">
    <property type="entry name" value="ZnuA"/>
    <property type="match status" value="1"/>
</dbReference>
<reference evidence="9" key="1">
    <citation type="submission" date="2020-01" db="EMBL/GenBank/DDBJ databases">
        <title>Caldichromatium gen. nov., sp. nov., a thermophilic purple sulfur bacterium member of the family Chromatiaceae isolated from Nakabusa hot spring, Japan.</title>
        <authorList>
            <person name="Saini M.K."/>
            <person name="Hanada S."/>
            <person name="Tank M."/>
        </authorList>
    </citation>
    <scope>NUCLEOTIDE SEQUENCE [LARGE SCALE GENOMIC DNA]</scope>
    <source>
        <strain evidence="9">No.7</strain>
    </source>
</reference>
<dbReference type="SUPFAM" id="SSF53807">
    <property type="entry name" value="Helical backbone' metal receptor"/>
    <property type="match status" value="1"/>
</dbReference>
<keyword evidence="5" id="KW-0864">Zinc transport</keyword>
<accession>A0A6G7VEA3</accession>
<dbReference type="Gene3D" id="3.40.50.1980">
    <property type="entry name" value="Nitrogenase molybdenum iron protein domain"/>
    <property type="match status" value="2"/>
</dbReference>
<evidence type="ECO:0000256" key="6">
    <source>
        <dbReference type="SAM" id="MobiDB-lite"/>
    </source>
</evidence>
<sequence length="305" mass="34080">MTVMRPLLLCFSLWLPLVLQAAPLQVFVSIPPQQTFVERIGGTEVKVESLIQTGVDPHTYEPTPRQVARLSQSDLFIGIGFPFERAWMERLRSANPRMRVLDLSEGMALRTIEAHEHAEEADRGHEEEADKGAPSQGHTPAEHEIDPHLWTSPRLVKAMGEHIAAALSALDPQHTTDYQTRLAAFQQDLDRLDAEIRAKLAGLKHRSFMVYHPGWGYFADDYGLTQIPIERAGKEPGPKQLADLIEQAQTEGIRLILVQPQFNRKSAEEVAQAIGGRVEVIDQLDPDYFASLRRMADALVAAEGD</sequence>
<dbReference type="KEGG" id="cjap:GWK36_09920"/>
<dbReference type="AlphaFoldDB" id="A0A6G7VEA3"/>
<feature type="compositionally biased region" description="Basic and acidic residues" evidence="6">
    <location>
        <begin position="117"/>
        <end position="131"/>
    </location>
</feature>
<keyword evidence="5" id="KW-0406">Ion transport</keyword>
<dbReference type="PANTHER" id="PTHR42953:SF3">
    <property type="entry name" value="HIGH-AFFINITY ZINC UPTAKE SYSTEM PROTEIN ZNUA"/>
    <property type="match status" value="1"/>
</dbReference>
<evidence type="ECO:0000256" key="4">
    <source>
        <dbReference type="ARBA" id="ARBA00022729"/>
    </source>
</evidence>
<dbReference type="InterPro" id="IPR050492">
    <property type="entry name" value="Bact_metal-bind_prot9"/>
</dbReference>
<keyword evidence="9" id="KW-1185">Reference proteome</keyword>
<protein>
    <recommendedName>
        <fullName evidence="2">High-affinity zinc uptake system protein ZnuA</fullName>
    </recommendedName>
</protein>
<keyword evidence="3" id="KW-0813">Transport</keyword>
<dbReference type="PANTHER" id="PTHR42953">
    <property type="entry name" value="HIGH-AFFINITY ZINC UPTAKE SYSTEM PROTEIN ZNUA-RELATED"/>
    <property type="match status" value="1"/>
</dbReference>
<gene>
    <name evidence="8" type="ORF">GWK36_09920</name>
</gene>
<evidence type="ECO:0000256" key="7">
    <source>
        <dbReference type="SAM" id="SignalP"/>
    </source>
</evidence>
<evidence type="ECO:0000256" key="3">
    <source>
        <dbReference type="ARBA" id="ARBA00022448"/>
    </source>
</evidence>
<comment type="similarity">
    <text evidence="1">Belongs to the bacterial solute-binding protein 9 family.</text>
</comment>
<evidence type="ECO:0000256" key="5">
    <source>
        <dbReference type="ARBA" id="ARBA00022906"/>
    </source>
</evidence>